<dbReference type="EMBL" id="ML977502">
    <property type="protein sequence ID" value="KAF2131541.1"/>
    <property type="molecule type" value="Genomic_DNA"/>
</dbReference>
<keyword evidence="2" id="KW-1185">Reference proteome</keyword>
<dbReference type="RefSeq" id="XP_033525928.1">
    <property type="nucleotide sequence ID" value="XM_033662473.1"/>
</dbReference>
<protein>
    <submittedName>
        <fullName evidence="1">Uncharacterized protein</fullName>
    </submittedName>
</protein>
<evidence type="ECO:0000313" key="1">
    <source>
        <dbReference type="EMBL" id="KAF2131541.1"/>
    </source>
</evidence>
<name>A0A6A6AM35_9PLEO</name>
<proteinExistence type="predicted"/>
<reference evidence="1" key="1">
    <citation type="journal article" date="2020" name="Stud. Mycol.">
        <title>101 Dothideomycetes genomes: a test case for predicting lifestyles and emergence of pathogens.</title>
        <authorList>
            <person name="Haridas S."/>
            <person name="Albert R."/>
            <person name="Binder M."/>
            <person name="Bloem J."/>
            <person name="Labutti K."/>
            <person name="Salamov A."/>
            <person name="Andreopoulos B."/>
            <person name="Baker S."/>
            <person name="Barry K."/>
            <person name="Bills G."/>
            <person name="Bluhm B."/>
            <person name="Cannon C."/>
            <person name="Castanera R."/>
            <person name="Culley D."/>
            <person name="Daum C."/>
            <person name="Ezra D."/>
            <person name="Gonzalez J."/>
            <person name="Henrissat B."/>
            <person name="Kuo A."/>
            <person name="Liang C."/>
            <person name="Lipzen A."/>
            <person name="Lutzoni F."/>
            <person name="Magnuson J."/>
            <person name="Mondo S."/>
            <person name="Nolan M."/>
            <person name="Ohm R."/>
            <person name="Pangilinan J."/>
            <person name="Park H.-J."/>
            <person name="Ramirez L."/>
            <person name="Alfaro M."/>
            <person name="Sun H."/>
            <person name="Tritt A."/>
            <person name="Yoshinaga Y."/>
            <person name="Zwiers L.-H."/>
            <person name="Turgeon B."/>
            <person name="Goodwin S."/>
            <person name="Spatafora J."/>
            <person name="Crous P."/>
            <person name="Grigoriev I."/>
        </authorList>
    </citation>
    <scope>NUCLEOTIDE SEQUENCE</scope>
    <source>
        <strain evidence="1">CBS 119687</strain>
    </source>
</reference>
<organism evidence="1 2">
    <name type="scientific">Dothidotthia symphoricarpi CBS 119687</name>
    <dbReference type="NCBI Taxonomy" id="1392245"/>
    <lineage>
        <taxon>Eukaryota</taxon>
        <taxon>Fungi</taxon>
        <taxon>Dikarya</taxon>
        <taxon>Ascomycota</taxon>
        <taxon>Pezizomycotina</taxon>
        <taxon>Dothideomycetes</taxon>
        <taxon>Pleosporomycetidae</taxon>
        <taxon>Pleosporales</taxon>
        <taxon>Dothidotthiaceae</taxon>
        <taxon>Dothidotthia</taxon>
    </lineage>
</organism>
<accession>A0A6A6AM35</accession>
<evidence type="ECO:0000313" key="2">
    <source>
        <dbReference type="Proteomes" id="UP000799771"/>
    </source>
</evidence>
<gene>
    <name evidence="1" type="ORF">P153DRAFT_198138</name>
</gene>
<dbReference type="AlphaFoldDB" id="A0A6A6AM35"/>
<dbReference type="Proteomes" id="UP000799771">
    <property type="component" value="Unassembled WGS sequence"/>
</dbReference>
<dbReference type="GeneID" id="54402905"/>
<sequence length="85" mass="9823">MSSSSECAWWFSASHRRPSSTYLQGFVLMHLVLHFSRGVVRGVLIFRYCIWYCGDSDTQIPLFYLSHTMCSRERILLGVLCNVLS</sequence>